<dbReference type="Gene3D" id="3.40.50.300">
    <property type="entry name" value="P-loop containing nucleotide triphosphate hydrolases"/>
    <property type="match status" value="1"/>
</dbReference>
<protein>
    <submittedName>
        <fullName evidence="4">Glycosyltransferase</fullName>
    </submittedName>
</protein>
<feature type="domain" description="Glycosyltransferase 2-like" evidence="2">
    <location>
        <begin position="308"/>
        <end position="435"/>
    </location>
</feature>
<feature type="compositionally biased region" description="Basic and acidic residues" evidence="1">
    <location>
        <begin position="1486"/>
        <end position="1503"/>
    </location>
</feature>
<dbReference type="Pfam" id="PF00535">
    <property type="entry name" value="Glycos_transf_2"/>
    <property type="match status" value="3"/>
</dbReference>
<dbReference type="EMBL" id="JADEXN010000235">
    <property type="protein sequence ID" value="MBE9041711.1"/>
    <property type="molecule type" value="Genomic_DNA"/>
</dbReference>
<feature type="compositionally biased region" description="Polar residues" evidence="1">
    <location>
        <begin position="1457"/>
        <end position="1485"/>
    </location>
</feature>
<dbReference type="PANTHER" id="PTHR43685:SF2">
    <property type="entry name" value="GLYCOSYLTRANSFERASE 2-LIKE DOMAIN-CONTAINING PROTEIN"/>
    <property type="match status" value="1"/>
</dbReference>
<feature type="compositionally biased region" description="Basic and acidic residues" evidence="1">
    <location>
        <begin position="666"/>
        <end position="679"/>
    </location>
</feature>
<sequence length="1764" mass="202760">MSNVLIVTGMHRSGTSLTASFVRSLGIDVGENLLDADAYNPKGYFEDIDFVQLQRSMLQACCNSEEEGWIDWGWTKSEKLDRSVLSNYIGSAQDLIDRRMRDCVESAVWGWKDPRTTLLLDFWNELLPEARYVLVYRFPWDVVDSIGRLNSVAFHNRSEWAIKVWEFYNRHLLEFYRKNRDRSILMSIDRCIREPEQLIQLLEDKFNLKSQSNGHSLEHIYDTQIFSSLSWNHPLVQTLQTQMPESLDVLEELDRAADLPSNFSSKFSKIEMEDRESLPLSLAAKTPEVKTVSPDRSQRLERSEMIVSVVIPCYNGGEFLLEAIASIQRCQEKVYEIIIVNDASTEPLTRKVLNYLRERNYHIIDRSENKGLAEARNLGIQNARGRYILPLDADNKIKPSYITKAIEILDDRPDIGIVYGDMEIFGDKQEIREVPEFDINLMAKGNYIDACAVFRKEVWEDCGGYDGKIPLQLGYEDWDFWLMAAQRDWQFYHVPEVLFEYRSTIDSMVSRCNLPENRQQLIRYICAKHLELYTINFPDIFATKEFELLCARTHADILDVKLRDAQNHQKHLETEFKQTHEQLHEARVDAQKTHDRLREAHQEVNDVHHQLGDTKEEVKQTHARLAEAIADVRRAHTQLAEAREESQQTHERLRQAIEQNQQTHTQLHEAREESQQTHERLRQAIEENRQTHNQLHEAQLGIGQAQFQIQQLHDTIAAMESTKFWKLRIIWFKLKSPLAKSKQLWGRRGEFIEIGNTQGWRYAIGKVTTKVKRKLGLAPAILEELAPAVDPHQLAYQQWTGMHAPRATDLRKMAQTIPTFDRQPTISIIMPVYNTPEKFLRDGIVSVLNQIYPYWELCIADDASTAEHIKPLLEEFSAKDDRIKVVFRTENGHISRASNSAIEVATGEYIALLDHDDLITPDALYEMVLLINQHPDADMIYSDEDKADENNNIMHPFFKPDWCPDSFLSRMYTCHFGMYRKSIIDEIGGFRVGYEGSQDYDLMLRFTEKTDNIYHVPRILYHWRIHAESTAAGEATVKTYAYEAAKKAILEALQRRGEPGEILDVPGFFGNYIVRYEIAEPKRVSIIIPTRDLPRMLDRCLESIFTRTTYANYEVIVVDNGSVEPETQAVFDRWGQQEPDRFKCIPLDIPFNYPKLNNFGVENATGDYILLLNNDTEVVTPDWLEAMVEQAQRSSIGAVGGLLLYDDDRIQHAGVIMGIGGIAGHSHRMFPKDTPGYVCQVKTVANYSAVTGACLMCRRDVFEEVGGLDESLVVAYNDVDFCLKLVDRGYRNIYLPHVVLYHYESKSRGYEDTPEKLARQAKEGAVICQRWRKYVENDPCYNPHLTKGLEDYSINLAPPSIQVVFEDTRSGNIEALESHEQVVTAKVEKQAIEAEFSETSSNGDVSTASIERMEDGISNGMPPVGEVADSETSLTETVEDRKNGTSDTSAESERMQRSNGKVESGNNGTSATDLPVEPTQTQPKHSTSDRNGKIEESSRETEMRSAGVATLKKEPETEETEPKTTDSNTLSNTQIREEVKRVRRQIANKYIKGDGIEIGALHSPLPVPEAANVRYVDRMSVFDLRLQYPEMNELLLVDVDIIDDGEVLSTVDDNSLDFAIANHLIEHCQNPIQTLQNYFRVLKPGGILYLAVPDKRYTFDVDRPVTSLEHLIEDYTEGPERSRISHFEEYVRMVDRTPEKKVSARLLYLLIDLDYSIHFHVWTPSAFTELLLYCQQEFEDKFAIELMQSNEDEFIFVLRKDSKQ</sequence>
<dbReference type="InterPro" id="IPR029063">
    <property type="entry name" value="SAM-dependent_MTases_sf"/>
</dbReference>
<dbReference type="Proteomes" id="UP000621799">
    <property type="component" value="Unassembled WGS sequence"/>
</dbReference>
<evidence type="ECO:0000259" key="3">
    <source>
        <dbReference type="Pfam" id="PF08241"/>
    </source>
</evidence>
<dbReference type="Pfam" id="PF08241">
    <property type="entry name" value="Methyltransf_11"/>
    <property type="match status" value="1"/>
</dbReference>
<dbReference type="SUPFAM" id="SSF53335">
    <property type="entry name" value="S-adenosyl-L-methionine-dependent methyltransferases"/>
    <property type="match status" value="1"/>
</dbReference>
<feature type="region of interest" description="Disordered" evidence="1">
    <location>
        <begin position="1415"/>
        <end position="1536"/>
    </location>
</feature>
<name>A0A928ZAH9_9CYAN</name>
<dbReference type="CDD" id="cd00761">
    <property type="entry name" value="Glyco_tranf_GTA_type"/>
    <property type="match status" value="1"/>
</dbReference>
<accession>A0A928ZAH9</accession>
<organism evidence="4 5">
    <name type="scientific">Zarconia navalis LEGE 11467</name>
    <dbReference type="NCBI Taxonomy" id="1828826"/>
    <lineage>
        <taxon>Bacteria</taxon>
        <taxon>Bacillati</taxon>
        <taxon>Cyanobacteriota</taxon>
        <taxon>Cyanophyceae</taxon>
        <taxon>Oscillatoriophycideae</taxon>
        <taxon>Oscillatoriales</taxon>
        <taxon>Oscillatoriales incertae sedis</taxon>
        <taxon>Zarconia</taxon>
        <taxon>Zarconia navalis</taxon>
    </lineage>
</organism>
<dbReference type="CDD" id="cd04186">
    <property type="entry name" value="GT_2_like_c"/>
    <property type="match status" value="1"/>
</dbReference>
<keyword evidence="5" id="KW-1185">Reference proteome</keyword>
<dbReference type="InterPro" id="IPR050834">
    <property type="entry name" value="Glycosyltransf_2"/>
</dbReference>
<feature type="region of interest" description="Disordered" evidence="1">
    <location>
        <begin position="660"/>
        <end position="679"/>
    </location>
</feature>
<evidence type="ECO:0000313" key="5">
    <source>
        <dbReference type="Proteomes" id="UP000621799"/>
    </source>
</evidence>
<feature type="compositionally biased region" description="Basic and acidic residues" evidence="1">
    <location>
        <begin position="1511"/>
        <end position="1524"/>
    </location>
</feature>
<dbReference type="SUPFAM" id="SSF52540">
    <property type="entry name" value="P-loop containing nucleoside triphosphate hydrolases"/>
    <property type="match status" value="1"/>
</dbReference>
<dbReference type="InterPro" id="IPR029044">
    <property type="entry name" value="Nucleotide-diphossugar_trans"/>
</dbReference>
<feature type="domain" description="Methyltransferase type 11" evidence="3">
    <location>
        <begin position="1605"/>
        <end position="1650"/>
    </location>
</feature>
<dbReference type="InterPro" id="IPR027417">
    <property type="entry name" value="P-loop_NTPase"/>
</dbReference>
<dbReference type="RefSeq" id="WP_264321910.1">
    <property type="nucleotide sequence ID" value="NZ_JADEXN010000235.1"/>
</dbReference>
<evidence type="ECO:0000259" key="2">
    <source>
        <dbReference type="Pfam" id="PF00535"/>
    </source>
</evidence>
<reference evidence="4" key="1">
    <citation type="submission" date="2020-10" db="EMBL/GenBank/DDBJ databases">
        <authorList>
            <person name="Castelo-Branco R."/>
            <person name="Eusebio N."/>
            <person name="Adriana R."/>
            <person name="Vieira A."/>
            <person name="Brugerolle De Fraissinette N."/>
            <person name="Rezende De Castro R."/>
            <person name="Schneider M.P."/>
            <person name="Vasconcelos V."/>
            <person name="Leao P.N."/>
        </authorList>
    </citation>
    <scope>NUCLEOTIDE SEQUENCE</scope>
    <source>
        <strain evidence="4">LEGE 11467</strain>
    </source>
</reference>
<evidence type="ECO:0000256" key="1">
    <source>
        <dbReference type="SAM" id="MobiDB-lite"/>
    </source>
</evidence>
<dbReference type="Gene3D" id="3.90.550.10">
    <property type="entry name" value="Spore Coat Polysaccharide Biosynthesis Protein SpsA, Chain A"/>
    <property type="match status" value="3"/>
</dbReference>
<dbReference type="CDD" id="cd04184">
    <property type="entry name" value="GT2_RfbC_Mx_like"/>
    <property type="match status" value="1"/>
</dbReference>
<feature type="domain" description="Glycosyltransferase 2-like" evidence="2">
    <location>
        <begin position="1085"/>
        <end position="1265"/>
    </location>
</feature>
<gene>
    <name evidence="4" type="ORF">IQ235_13075</name>
</gene>
<dbReference type="CDD" id="cd02440">
    <property type="entry name" value="AdoMet_MTases"/>
    <property type="match status" value="1"/>
</dbReference>
<dbReference type="Gene3D" id="3.40.50.150">
    <property type="entry name" value="Vaccinia Virus protein VP39"/>
    <property type="match status" value="1"/>
</dbReference>
<dbReference type="InterPro" id="IPR013216">
    <property type="entry name" value="Methyltransf_11"/>
</dbReference>
<comment type="caution">
    <text evidence="4">The sequence shown here is derived from an EMBL/GenBank/DDBJ whole genome shotgun (WGS) entry which is preliminary data.</text>
</comment>
<dbReference type="SUPFAM" id="SSF53448">
    <property type="entry name" value="Nucleotide-diphospho-sugar transferases"/>
    <property type="match status" value="3"/>
</dbReference>
<dbReference type="InterPro" id="IPR001173">
    <property type="entry name" value="Glyco_trans_2-like"/>
</dbReference>
<proteinExistence type="predicted"/>
<dbReference type="PANTHER" id="PTHR43685">
    <property type="entry name" value="GLYCOSYLTRANSFERASE"/>
    <property type="match status" value="1"/>
</dbReference>
<dbReference type="GO" id="GO:0008757">
    <property type="term" value="F:S-adenosylmethionine-dependent methyltransferase activity"/>
    <property type="evidence" value="ECO:0007669"/>
    <property type="project" value="InterPro"/>
</dbReference>
<dbReference type="Gene3D" id="1.10.287.2610">
    <property type="match status" value="1"/>
</dbReference>
<feature type="domain" description="Glycosyltransferase 2-like" evidence="2">
    <location>
        <begin position="827"/>
        <end position="987"/>
    </location>
</feature>
<evidence type="ECO:0000313" key="4">
    <source>
        <dbReference type="EMBL" id="MBE9041711.1"/>
    </source>
</evidence>